<name>A0A2K2CW92_BRADI</name>
<dbReference type="EMBL" id="CM000882">
    <property type="protein sequence ID" value="PNT66293.1"/>
    <property type="molecule type" value="Genomic_DNA"/>
</dbReference>
<feature type="non-terminal residue" evidence="2">
    <location>
        <position position="1"/>
    </location>
</feature>
<feature type="compositionally biased region" description="Polar residues" evidence="1">
    <location>
        <begin position="1"/>
        <end position="16"/>
    </location>
</feature>
<dbReference type="EnsemblPlants" id="PNT66291">
    <property type="protein sequence ID" value="PNT66291"/>
    <property type="gene ID" value="BRADI_3g09733v3"/>
</dbReference>
<feature type="region of interest" description="Disordered" evidence="1">
    <location>
        <begin position="1"/>
        <end position="25"/>
    </location>
</feature>
<dbReference type="Gramene" id="PNT66292">
    <property type="protein sequence ID" value="PNT66292"/>
    <property type="gene ID" value="BRADI_3g09733v3"/>
</dbReference>
<sequence>ASTGEHLQIVSDSVQAPDTADGRRPSRTTARFCAAAEDHVVLFYMIMHTHHLMARYIDWICSGRHHFKCSESMLYVSKLLTPSVT</sequence>
<proteinExistence type="predicted"/>
<gene>
    <name evidence="2" type="ORF">BRADI_3g09733v3</name>
</gene>
<dbReference type="Gramene" id="PNT66291">
    <property type="protein sequence ID" value="PNT66291"/>
    <property type="gene ID" value="BRADI_3g09733v3"/>
</dbReference>
<reference evidence="2 3" key="1">
    <citation type="journal article" date="2010" name="Nature">
        <title>Genome sequencing and analysis of the model grass Brachypodium distachyon.</title>
        <authorList>
            <consortium name="International Brachypodium Initiative"/>
        </authorList>
    </citation>
    <scope>NUCLEOTIDE SEQUENCE [LARGE SCALE GENOMIC DNA]</scope>
    <source>
        <strain evidence="2 3">Bd21</strain>
    </source>
</reference>
<dbReference type="AlphaFoldDB" id="A0A2K2CW92"/>
<dbReference type="EnsemblPlants" id="PNT66292">
    <property type="protein sequence ID" value="PNT66292"/>
    <property type="gene ID" value="BRADI_3g09733v3"/>
</dbReference>
<dbReference type="EMBL" id="CM000882">
    <property type="protein sequence ID" value="PNT66291.1"/>
    <property type="molecule type" value="Genomic_DNA"/>
</dbReference>
<accession>A0A2K2CW92</accession>
<dbReference type="Gramene" id="PNT66293">
    <property type="protein sequence ID" value="PNT66293"/>
    <property type="gene ID" value="BRADI_3g09733v3"/>
</dbReference>
<organism evidence="2">
    <name type="scientific">Brachypodium distachyon</name>
    <name type="common">Purple false brome</name>
    <name type="synonym">Trachynia distachya</name>
    <dbReference type="NCBI Taxonomy" id="15368"/>
    <lineage>
        <taxon>Eukaryota</taxon>
        <taxon>Viridiplantae</taxon>
        <taxon>Streptophyta</taxon>
        <taxon>Embryophyta</taxon>
        <taxon>Tracheophyta</taxon>
        <taxon>Spermatophyta</taxon>
        <taxon>Magnoliopsida</taxon>
        <taxon>Liliopsida</taxon>
        <taxon>Poales</taxon>
        <taxon>Poaceae</taxon>
        <taxon>BOP clade</taxon>
        <taxon>Pooideae</taxon>
        <taxon>Stipodae</taxon>
        <taxon>Brachypodieae</taxon>
        <taxon>Brachypodium</taxon>
    </lineage>
</organism>
<dbReference type="Proteomes" id="UP000008810">
    <property type="component" value="Chromosome 3"/>
</dbReference>
<dbReference type="EnsemblPlants" id="PNT66293">
    <property type="protein sequence ID" value="PNT66293"/>
    <property type="gene ID" value="BRADI_3g09733v3"/>
</dbReference>
<dbReference type="InParanoid" id="A0A2K2CW92"/>
<evidence type="ECO:0000313" key="4">
    <source>
        <dbReference type="Proteomes" id="UP000008810"/>
    </source>
</evidence>
<dbReference type="EnsemblPlants" id="PNT66290">
    <property type="protein sequence ID" value="PNT66290"/>
    <property type="gene ID" value="BRADI_3g09733v3"/>
</dbReference>
<dbReference type="Gramene" id="PNT66290">
    <property type="protein sequence ID" value="PNT66290"/>
    <property type="gene ID" value="BRADI_3g09733v3"/>
</dbReference>
<evidence type="ECO:0000313" key="2">
    <source>
        <dbReference type="EMBL" id="PNT66292.1"/>
    </source>
</evidence>
<reference evidence="2" key="2">
    <citation type="submission" date="2017-06" db="EMBL/GenBank/DDBJ databases">
        <title>WGS assembly of Brachypodium distachyon.</title>
        <authorList>
            <consortium name="The International Brachypodium Initiative"/>
            <person name="Lucas S."/>
            <person name="Harmon-Smith M."/>
            <person name="Lail K."/>
            <person name="Tice H."/>
            <person name="Grimwood J."/>
            <person name="Bruce D."/>
            <person name="Barry K."/>
            <person name="Shu S."/>
            <person name="Lindquist E."/>
            <person name="Wang M."/>
            <person name="Pitluck S."/>
            <person name="Vogel J.P."/>
            <person name="Garvin D.F."/>
            <person name="Mockler T.C."/>
            <person name="Schmutz J."/>
            <person name="Rokhsar D."/>
            <person name="Bevan M.W."/>
        </authorList>
    </citation>
    <scope>NUCLEOTIDE SEQUENCE</scope>
    <source>
        <strain evidence="2">Bd21</strain>
    </source>
</reference>
<keyword evidence="4" id="KW-1185">Reference proteome</keyword>
<protein>
    <submittedName>
        <fullName evidence="2 3">Uncharacterized protein</fullName>
    </submittedName>
</protein>
<dbReference type="EMBL" id="CM000882">
    <property type="protein sequence ID" value="PNT66290.1"/>
    <property type="molecule type" value="Genomic_DNA"/>
</dbReference>
<reference evidence="3" key="3">
    <citation type="submission" date="2018-08" db="UniProtKB">
        <authorList>
            <consortium name="EnsemblPlants"/>
        </authorList>
    </citation>
    <scope>IDENTIFICATION</scope>
    <source>
        <strain evidence="3">cv. Bd21</strain>
    </source>
</reference>
<evidence type="ECO:0000256" key="1">
    <source>
        <dbReference type="SAM" id="MobiDB-lite"/>
    </source>
</evidence>
<evidence type="ECO:0000313" key="3">
    <source>
        <dbReference type="EnsemblPlants" id="PNT66290"/>
    </source>
</evidence>
<dbReference type="EMBL" id="CM000882">
    <property type="protein sequence ID" value="PNT66292.1"/>
    <property type="molecule type" value="Genomic_DNA"/>
</dbReference>